<keyword evidence="4 9" id="KW-0645">Protease</keyword>
<protein>
    <submittedName>
        <fullName evidence="13">S8 family peptidase</fullName>
    </submittedName>
</protein>
<dbReference type="InterPro" id="IPR013783">
    <property type="entry name" value="Ig-like_fold"/>
</dbReference>
<dbReference type="InterPro" id="IPR015500">
    <property type="entry name" value="Peptidase_S8_subtilisin-rel"/>
</dbReference>
<dbReference type="EMBL" id="JACCKX010000001">
    <property type="protein sequence ID" value="NZA01867.1"/>
    <property type="molecule type" value="Genomic_DNA"/>
</dbReference>
<evidence type="ECO:0000256" key="8">
    <source>
        <dbReference type="ARBA" id="ARBA00023145"/>
    </source>
</evidence>
<dbReference type="GO" id="GO:0004252">
    <property type="term" value="F:serine-type endopeptidase activity"/>
    <property type="evidence" value="ECO:0007669"/>
    <property type="project" value="UniProtKB-UniRule"/>
</dbReference>
<name>A0A853IW50_9BURK</name>
<evidence type="ECO:0000256" key="3">
    <source>
        <dbReference type="ARBA" id="ARBA00022525"/>
    </source>
</evidence>
<dbReference type="PANTHER" id="PTHR42884:SF14">
    <property type="entry name" value="NEUROENDOCRINE CONVERTASE 1"/>
    <property type="match status" value="1"/>
</dbReference>
<dbReference type="InterPro" id="IPR022398">
    <property type="entry name" value="Peptidase_S8_His-AS"/>
</dbReference>
<feature type="domain" description="Peptidase S8/S53" evidence="12">
    <location>
        <begin position="159"/>
        <end position="437"/>
    </location>
</feature>
<dbReference type="PANTHER" id="PTHR42884">
    <property type="entry name" value="PROPROTEIN CONVERTASE SUBTILISIN/KEXIN-RELATED"/>
    <property type="match status" value="1"/>
</dbReference>
<dbReference type="Proteomes" id="UP000589716">
    <property type="component" value="Unassembled WGS sequence"/>
</dbReference>
<dbReference type="SUPFAM" id="SSF52743">
    <property type="entry name" value="Subtilisin-like"/>
    <property type="match status" value="1"/>
</dbReference>
<dbReference type="InterPro" id="IPR000209">
    <property type="entry name" value="Peptidase_S8/S53_dom"/>
</dbReference>
<dbReference type="RefSeq" id="WP_180550269.1">
    <property type="nucleotide sequence ID" value="NZ_JACCKX010000001.1"/>
</dbReference>
<gene>
    <name evidence="13" type="ORF">H0I39_09050</name>
</gene>
<dbReference type="PRINTS" id="PR00723">
    <property type="entry name" value="SUBTILISIN"/>
</dbReference>
<keyword evidence="8" id="KW-0865">Zymogen</keyword>
<dbReference type="Pfam" id="PF22352">
    <property type="entry name" value="K319L-like_PKD"/>
    <property type="match status" value="1"/>
</dbReference>
<proteinExistence type="inferred from homology"/>
<keyword evidence="5 11" id="KW-0732">Signal</keyword>
<feature type="signal peptide" evidence="11">
    <location>
        <begin position="1"/>
        <end position="23"/>
    </location>
</feature>
<evidence type="ECO:0000256" key="1">
    <source>
        <dbReference type="ARBA" id="ARBA00004613"/>
    </source>
</evidence>
<dbReference type="Gene3D" id="2.60.40.10">
    <property type="entry name" value="Immunoglobulins"/>
    <property type="match status" value="1"/>
</dbReference>
<dbReference type="GO" id="GO:0016020">
    <property type="term" value="C:membrane"/>
    <property type="evidence" value="ECO:0007669"/>
    <property type="project" value="TreeGrafter"/>
</dbReference>
<dbReference type="InterPro" id="IPR023828">
    <property type="entry name" value="Peptidase_S8_Ser-AS"/>
</dbReference>
<evidence type="ECO:0000256" key="6">
    <source>
        <dbReference type="ARBA" id="ARBA00022801"/>
    </source>
</evidence>
<dbReference type="InterPro" id="IPR034176">
    <property type="entry name" value="Peptidases_S8_13"/>
</dbReference>
<keyword evidence="6 9" id="KW-0378">Hydrolase</keyword>
<dbReference type="PROSITE" id="PS00138">
    <property type="entry name" value="SUBTILASE_SER"/>
    <property type="match status" value="1"/>
</dbReference>
<comment type="similarity">
    <text evidence="2 9">Belongs to the peptidase S8 family.</text>
</comment>
<dbReference type="InterPro" id="IPR036852">
    <property type="entry name" value="Peptidase_S8/S53_dom_sf"/>
</dbReference>
<evidence type="ECO:0000313" key="14">
    <source>
        <dbReference type="Proteomes" id="UP000589716"/>
    </source>
</evidence>
<keyword evidence="7 9" id="KW-0720">Serine protease</keyword>
<keyword evidence="14" id="KW-1185">Reference proteome</keyword>
<evidence type="ECO:0000256" key="4">
    <source>
        <dbReference type="ARBA" id="ARBA00022670"/>
    </source>
</evidence>
<evidence type="ECO:0000256" key="2">
    <source>
        <dbReference type="ARBA" id="ARBA00011073"/>
    </source>
</evidence>
<comment type="caution">
    <text evidence="13">The sequence shown here is derived from an EMBL/GenBank/DDBJ whole genome shotgun (WGS) entry which is preliminary data.</text>
</comment>
<dbReference type="AlphaFoldDB" id="A0A853IW50"/>
<dbReference type="GO" id="GO:0016485">
    <property type="term" value="P:protein processing"/>
    <property type="evidence" value="ECO:0007669"/>
    <property type="project" value="TreeGrafter"/>
</dbReference>
<evidence type="ECO:0000256" key="5">
    <source>
        <dbReference type="ARBA" id="ARBA00022729"/>
    </source>
</evidence>
<feature type="active site" description="Charge relay system" evidence="9">
    <location>
        <position position="230"/>
    </location>
</feature>
<feature type="active site" description="Charge relay system" evidence="9">
    <location>
        <position position="408"/>
    </location>
</feature>
<evidence type="ECO:0000256" key="10">
    <source>
        <dbReference type="SAM" id="MobiDB-lite"/>
    </source>
</evidence>
<feature type="chain" id="PRO_5032366537" evidence="11">
    <location>
        <begin position="24"/>
        <end position="617"/>
    </location>
</feature>
<accession>A0A853IW50</accession>
<evidence type="ECO:0000256" key="7">
    <source>
        <dbReference type="ARBA" id="ARBA00022825"/>
    </source>
</evidence>
<evidence type="ECO:0000256" key="11">
    <source>
        <dbReference type="SAM" id="SignalP"/>
    </source>
</evidence>
<evidence type="ECO:0000259" key="12">
    <source>
        <dbReference type="Pfam" id="PF00082"/>
    </source>
</evidence>
<dbReference type="PROSITE" id="PS51892">
    <property type="entry name" value="SUBTILASE"/>
    <property type="match status" value="1"/>
</dbReference>
<evidence type="ECO:0000256" key="9">
    <source>
        <dbReference type="PROSITE-ProRule" id="PRU01240"/>
    </source>
</evidence>
<dbReference type="CDD" id="cd07496">
    <property type="entry name" value="Peptidases_S8_13"/>
    <property type="match status" value="1"/>
</dbReference>
<feature type="active site" description="Charge relay system" evidence="9">
    <location>
        <position position="165"/>
    </location>
</feature>
<dbReference type="Pfam" id="PF00082">
    <property type="entry name" value="Peptidase_S8"/>
    <property type="match status" value="1"/>
</dbReference>
<dbReference type="GO" id="GO:0005576">
    <property type="term" value="C:extracellular region"/>
    <property type="evidence" value="ECO:0007669"/>
    <property type="project" value="UniProtKB-SubCell"/>
</dbReference>
<feature type="region of interest" description="Disordered" evidence="10">
    <location>
        <begin position="136"/>
        <end position="157"/>
    </location>
</feature>
<keyword evidence="3" id="KW-0964">Secreted</keyword>
<reference evidence="13 14" key="1">
    <citation type="submission" date="2020-07" db="EMBL/GenBank/DDBJ databases">
        <authorList>
            <person name="Maaloum M."/>
        </authorList>
    </citation>
    <scope>NUCLEOTIDE SEQUENCE [LARGE SCALE GENOMIC DNA]</scope>
    <source>
        <strain evidence="13 14">GCS-AN-3</strain>
    </source>
</reference>
<dbReference type="PROSITE" id="PS00137">
    <property type="entry name" value="SUBTILASE_HIS"/>
    <property type="match status" value="1"/>
</dbReference>
<feature type="region of interest" description="Disordered" evidence="10">
    <location>
        <begin position="190"/>
        <end position="212"/>
    </location>
</feature>
<dbReference type="Gene3D" id="3.40.50.200">
    <property type="entry name" value="Peptidase S8/S53 domain"/>
    <property type="match status" value="1"/>
</dbReference>
<comment type="subcellular location">
    <subcellularLocation>
        <location evidence="1">Secreted</location>
    </subcellularLocation>
</comment>
<evidence type="ECO:0000313" key="13">
    <source>
        <dbReference type="EMBL" id="NZA01867.1"/>
    </source>
</evidence>
<dbReference type="FunFam" id="3.40.50.200:FF:000022">
    <property type="entry name" value="Extracellular protease"/>
    <property type="match status" value="1"/>
</dbReference>
<organism evidence="13 14">
    <name type="scientific">Ottowia beijingensis</name>
    <dbReference type="NCBI Taxonomy" id="1207057"/>
    <lineage>
        <taxon>Bacteria</taxon>
        <taxon>Pseudomonadati</taxon>
        <taxon>Pseudomonadota</taxon>
        <taxon>Betaproteobacteria</taxon>
        <taxon>Burkholderiales</taxon>
        <taxon>Comamonadaceae</taxon>
        <taxon>Ottowia</taxon>
    </lineage>
</organism>
<sequence>MSRFHCTSVLWLSAALLATAAHAAPGDAPVARGLIVTLKAPADGSRETPQAARERLKTVATDAGLPGAQAPMPVGSRAHLLHFAQPLTGAALQAAERRVRLNPLVASVEPDVRLKRQAEPNDPYYANGTQWHLRRPADGGAGALNLPPAWDRSTGSPSQVVAVVDTGTVPGHPDLQGKLLPGYDLISDLDTSNDGDGRDADASDPGDWISDTEANSARYPGCPAEDSSWHGTFIAGQIAALTNNGVGVAGVSWGAKILPVRVSGKCGAWLSDVVDGIRWAAGLPVSGVPTNPNPAKVINVSFGGSTACTPAYQYAIDDAGAVGSLVVVAAGNENGPLTRPADCAGVLAVGAVRQDGLKTYYSNYGRNVGIMAPGGPGGRDVGPRLYSTANTGTRGPAEHSYDSKDGTSFASPLAAGVASLMLSVNPALTPSELVSRIQAGARAFPSSPGYPTCNVSAPTNSACNCTRETCGPGLLDAEGALQLAYSPAVVIAPVGTVAPGSSLTLDGRGSAAVGGASITAYQWSQVSGPPATLGATNGPTLAVTLPAGARDDWVFRLLVTDSAGRSADNYVTVTTRSGGGDWHDDDDGGGSTGLLWGLGLWALALGAWARRRRAGAA</sequence>